<organism evidence="1 2">
    <name type="scientific">Xanthomonas citri pv. sesbaniae</name>
    <dbReference type="NCBI Taxonomy" id="473425"/>
    <lineage>
        <taxon>Bacteria</taxon>
        <taxon>Pseudomonadati</taxon>
        <taxon>Pseudomonadota</taxon>
        <taxon>Gammaproteobacteria</taxon>
        <taxon>Lysobacterales</taxon>
        <taxon>Lysobacteraceae</taxon>
        <taxon>Xanthomonas</taxon>
    </lineage>
</organism>
<gene>
    <name evidence="1" type="ORF">Xseb_00960</name>
</gene>
<proteinExistence type="predicted"/>
<reference evidence="1" key="1">
    <citation type="submission" date="2015-12" db="EMBL/GenBank/DDBJ databases">
        <authorList>
            <person name="Bansal K."/>
            <person name="Midha S."/>
            <person name="Patil P.B."/>
        </authorList>
    </citation>
    <scope>NUCLEOTIDE SEQUENCE</scope>
    <source>
        <strain evidence="1">LMG867</strain>
    </source>
</reference>
<evidence type="ECO:0000313" key="2">
    <source>
        <dbReference type="Proteomes" id="UP000825388"/>
    </source>
</evidence>
<evidence type="ECO:0008006" key="3">
    <source>
        <dbReference type="Google" id="ProtNLM"/>
    </source>
</evidence>
<dbReference type="SUPFAM" id="SSF54001">
    <property type="entry name" value="Cysteine proteinases"/>
    <property type="match status" value="1"/>
</dbReference>
<dbReference type="InterPro" id="IPR038765">
    <property type="entry name" value="Papain-like_cys_pep_sf"/>
</dbReference>
<dbReference type="EMBL" id="LOKL01000103">
    <property type="protein sequence ID" value="MBZ3923890.1"/>
    <property type="molecule type" value="Genomic_DNA"/>
</dbReference>
<name>A0AAW4RLE6_XANCI</name>
<comment type="caution">
    <text evidence="1">The sequence shown here is derived from an EMBL/GenBank/DDBJ whole genome shotgun (WGS) entry which is preliminary data.</text>
</comment>
<dbReference type="Gene3D" id="3.90.1720.10">
    <property type="entry name" value="endopeptidase domain like (from Nostoc punctiforme)"/>
    <property type="match status" value="1"/>
</dbReference>
<accession>A0AAW4RLE6</accession>
<dbReference type="AlphaFoldDB" id="A0AAW4RLE6"/>
<sequence length="131" mass="14787">MRTSEVERFLNIPYDADIYDCADLVVQVQRELFGREVQMPARRPRGAAGQVALGELSRAYAVPTDKPVDGDLVLMFDKGQSRPGHVGIFFYLAHEGWVLHTTSALGSSWLHRARELPDYGARIEGYYTWVS</sequence>
<dbReference type="Proteomes" id="UP000825388">
    <property type="component" value="Unassembled WGS sequence"/>
</dbReference>
<dbReference type="RefSeq" id="WP_078568053.1">
    <property type="nucleotide sequence ID" value="NZ_LOKL01000103.1"/>
</dbReference>
<evidence type="ECO:0000313" key="1">
    <source>
        <dbReference type="EMBL" id="MBZ3923890.1"/>
    </source>
</evidence>
<protein>
    <recommendedName>
        <fullName evidence="3">Peptidoglycan endopeptidase</fullName>
    </recommendedName>
</protein>